<dbReference type="GO" id="GO:0016491">
    <property type="term" value="F:oxidoreductase activity"/>
    <property type="evidence" value="ECO:0007669"/>
    <property type="project" value="UniProtKB-KW"/>
</dbReference>
<evidence type="ECO:0000313" key="5">
    <source>
        <dbReference type="Proteomes" id="UP000237230"/>
    </source>
</evidence>
<dbReference type="RefSeq" id="WP_181004480.1">
    <property type="nucleotide sequence ID" value="NZ_JAJSRK010000025.1"/>
</dbReference>
<proteinExistence type="predicted"/>
<keyword evidence="1" id="KW-0560">Oxidoreductase</keyword>
<keyword evidence="2" id="KW-1133">Transmembrane helix</keyword>
<sequence>MTPQFDVIIVGGGMVGAAIGYGLASGKRRILMLDGADTDYRAAKANFGLVWAHGKGMRDPDYQRLSLNAAKTWPAFASQLEEESGISLDYEQKGGLNFCLSDDEFEARAKAMDAWNRQTPELAPSAHMLDRAELLRRFPTMKLGKAVVGASFGEFDGHANPLRLLAAMHKAFMGRGGQLQSNRPVTQIRRLSGGGFEVHAGDYRAQCERIVVAAGLGCAALGPMVGLNVPIRPQRGQLLVTERLAPLLPIPASGLRQTAEGTVMIGVTQEEVGFDLATTTEGAARITRKALKILPELAQAKLVRQWSCLRIMTPDGNPVYARSLTHPGAEIATCHSGVTLASFHANEYAKVFDAKSIPADLEIFHYGRFDLQKTS</sequence>
<feature type="transmembrane region" description="Helical" evidence="2">
    <location>
        <begin position="6"/>
        <end position="24"/>
    </location>
</feature>
<dbReference type="InterPro" id="IPR036188">
    <property type="entry name" value="FAD/NAD-bd_sf"/>
</dbReference>
<comment type="caution">
    <text evidence="4">The sequence shown here is derived from an EMBL/GenBank/DDBJ whole genome shotgun (WGS) entry which is preliminary data.</text>
</comment>
<evidence type="ECO:0000256" key="2">
    <source>
        <dbReference type="SAM" id="Phobius"/>
    </source>
</evidence>
<protein>
    <submittedName>
        <fullName evidence="4">Nopaline dehydrogenase</fullName>
    </submittedName>
</protein>
<dbReference type="Proteomes" id="UP000237230">
    <property type="component" value="Unassembled WGS sequence"/>
</dbReference>
<dbReference type="Pfam" id="PF01266">
    <property type="entry name" value="DAO"/>
    <property type="match status" value="1"/>
</dbReference>
<reference evidence="4 5" key="1">
    <citation type="submission" date="2016-08" db="EMBL/GenBank/DDBJ databases">
        <authorList>
            <person name="Seilhamer J.J."/>
        </authorList>
    </citation>
    <scope>NUCLEOTIDE SEQUENCE [LARGE SCALE GENOMIC DNA]</scope>
    <source>
        <strain evidence="4 5">KH-21-114</strain>
    </source>
</reference>
<gene>
    <name evidence="4" type="ORF">BGP84_12530</name>
</gene>
<reference evidence="4 5" key="2">
    <citation type="submission" date="2018-03" db="EMBL/GenBank/DDBJ databases">
        <title>Draft genome of Pseudomonas putida strain KH-21-114.</title>
        <authorList>
            <person name="Yoshizawa S."/>
            <person name="Khan N.H."/>
            <person name="Nishimura M."/>
            <person name="Chiura H.X."/>
            <person name="Ogura Y."/>
            <person name="Hayashi T."/>
            <person name="Kogure K."/>
        </authorList>
    </citation>
    <scope>NUCLEOTIDE SEQUENCE [LARGE SCALE GENOMIC DNA]</scope>
    <source>
        <strain evidence="4 5">KH-21-114</strain>
    </source>
</reference>
<name>A0A2S3X4K2_PSEPU</name>
<evidence type="ECO:0000313" key="4">
    <source>
        <dbReference type="EMBL" id="POG10511.1"/>
    </source>
</evidence>
<dbReference type="PANTHER" id="PTHR13847">
    <property type="entry name" value="SARCOSINE DEHYDROGENASE-RELATED"/>
    <property type="match status" value="1"/>
</dbReference>
<dbReference type="GO" id="GO:0005737">
    <property type="term" value="C:cytoplasm"/>
    <property type="evidence" value="ECO:0007669"/>
    <property type="project" value="TreeGrafter"/>
</dbReference>
<dbReference type="AlphaFoldDB" id="A0A2S3X4K2"/>
<dbReference type="EMBL" id="MINH01000019">
    <property type="protein sequence ID" value="POG10511.1"/>
    <property type="molecule type" value="Genomic_DNA"/>
</dbReference>
<keyword evidence="2" id="KW-0812">Transmembrane</keyword>
<feature type="domain" description="FAD dependent oxidoreductase" evidence="3">
    <location>
        <begin position="6"/>
        <end position="347"/>
    </location>
</feature>
<keyword evidence="2" id="KW-0472">Membrane</keyword>
<evidence type="ECO:0000259" key="3">
    <source>
        <dbReference type="Pfam" id="PF01266"/>
    </source>
</evidence>
<dbReference type="SUPFAM" id="SSF51905">
    <property type="entry name" value="FAD/NAD(P)-binding domain"/>
    <property type="match status" value="1"/>
</dbReference>
<dbReference type="Gene3D" id="3.50.50.60">
    <property type="entry name" value="FAD/NAD(P)-binding domain"/>
    <property type="match status" value="1"/>
</dbReference>
<accession>A0A2S3X4K2</accession>
<dbReference type="SUPFAM" id="SSF54373">
    <property type="entry name" value="FAD-linked reductases, C-terminal domain"/>
    <property type="match status" value="1"/>
</dbReference>
<dbReference type="Gene3D" id="3.30.9.10">
    <property type="entry name" value="D-Amino Acid Oxidase, subunit A, domain 2"/>
    <property type="match status" value="1"/>
</dbReference>
<evidence type="ECO:0000256" key="1">
    <source>
        <dbReference type="ARBA" id="ARBA00023002"/>
    </source>
</evidence>
<dbReference type="InterPro" id="IPR006076">
    <property type="entry name" value="FAD-dep_OxRdtase"/>
</dbReference>
<organism evidence="4 5">
    <name type="scientific">Pseudomonas putida</name>
    <name type="common">Arthrobacter siderocapsulatus</name>
    <dbReference type="NCBI Taxonomy" id="303"/>
    <lineage>
        <taxon>Bacteria</taxon>
        <taxon>Pseudomonadati</taxon>
        <taxon>Pseudomonadota</taxon>
        <taxon>Gammaproteobacteria</taxon>
        <taxon>Pseudomonadales</taxon>
        <taxon>Pseudomonadaceae</taxon>
        <taxon>Pseudomonas</taxon>
    </lineage>
</organism>